<accession>A0AC34FBL4</accession>
<protein>
    <submittedName>
        <fullName evidence="2">DNA-directed RNA polymerase</fullName>
    </submittedName>
</protein>
<dbReference type="WBParaSite" id="ES5_v2.g14735.t1">
    <property type="protein sequence ID" value="ES5_v2.g14735.t1"/>
    <property type="gene ID" value="ES5_v2.g14735"/>
</dbReference>
<name>A0AC34FBL4_9BILA</name>
<evidence type="ECO:0000313" key="1">
    <source>
        <dbReference type="Proteomes" id="UP000887579"/>
    </source>
</evidence>
<proteinExistence type="predicted"/>
<evidence type="ECO:0000313" key="2">
    <source>
        <dbReference type="WBParaSite" id="ES5_v2.g14735.t1"/>
    </source>
</evidence>
<organism evidence="1 2">
    <name type="scientific">Panagrolaimus sp. ES5</name>
    <dbReference type="NCBI Taxonomy" id="591445"/>
    <lineage>
        <taxon>Eukaryota</taxon>
        <taxon>Metazoa</taxon>
        <taxon>Ecdysozoa</taxon>
        <taxon>Nematoda</taxon>
        <taxon>Chromadorea</taxon>
        <taxon>Rhabditida</taxon>
        <taxon>Tylenchina</taxon>
        <taxon>Panagrolaimomorpha</taxon>
        <taxon>Panagrolaimoidea</taxon>
        <taxon>Panagrolaimidae</taxon>
        <taxon>Panagrolaimus</taxon>
    </lineage>
</organism>
<sequence length="241" mass="27294">MQFIFSGEDAVFDEINPDKAKEGSLRLLLLYRIVEYQKSFKLRTDDFISRLSQAVSFKSISGNPEAMDDINGMIHFTQKELEKLGTECQQIKNGKQKLPSGEEIDLPPLLFGTLGNDEAKTTVMKISGSKGLGDVLLNQKDSFLHNIDFTCIAAYYWLGKTKPCIIYGQRGICCYSLELNVFKTDYDGITHDGISDIRWILSQLTEDDGTIKIDGLKEMIAPVTDEEQELYDKIDFDINDY</sequence>
<reference evidence="2" key="1">
    <citation type="submission" date="2022-11" db="UniProtKB">
        <authorList>
            <consortium name="WormBaseParasite"/>
        </authorList>
    </citation>
    <scope>IDENTIFICATION</scope>
</reference>
<dbReference type="Proteomes" id="UP000887579">
    <property type="component" value="Unplaced"/>
</dbReference>